<dbReference type="Pfam" id="PF04230">
    <property type="entry name" value="PS_pyruv_trans"/>
    <property type="match status" value="1"/>
</dbReference>
<sequence length="374" mass="43739">MKKKIGIITLPLNTNYGGLIQAYALQTVIERLGFSACVLDTPRYVLRLDNHMLYLKRMIKKILGCYHGAIYKEKEYYESYPIVARNTEMFIQKYIHRVKINDFSFVDIDDFYGFVVGSDQVWRPSYFQYTKDAYLNFTGNFDVKRIAYAPSLGVDYWEYSECLTAKCKSLLCKFDAVSVREDSAVDLFERYMDRTVEHVLDPTMLLSREDYVKLCMNARGLESHKDCILSYVLDPVNELDSIMEKVMKLTGKEVYSFNQQSENYKINPSRRVALPVEAWFKAFDDAKLVITDSFHACVFSIIFHKPFIVLINKRRGIARIESLLRLFKLENRIVCNVSNLVNIEDGDFDWNKIDEIMKKWQNKSMSFLIKALNC</sequence>
<reference evidence="2 3" key="1">
    <citation type="submission" date="2015-09" db="EMBL/GenBank/DDBJ databases">
        <authorList>
            <consortium name="Pathogen Informatics"/>
        </authorList>
    </citation>
    <scope>NUCLEOTIDE SEQUENCE [LARGE SCALE GENOMIC DNA]</scope>
    <source>
        <strain evidence="2 3">2789STDY5608872</strain>
    </source>
</reference>
<name>A0A173SNQ2_PARDI</name>
<dbReference type="RefSeq" id="WP_057318974.1">
    <property type="nucleotide sequence ID" value="NZ_CYXP01000002.1"/>
</dbReference>
<dbReference type="Proteomes" id="UP000095591">
    <property type="component" value="Unassembled WGS sequence"/>
</dbReference>
<proteinExistence type="predicted"/>
<evidence type="ECO:0000313" key="2">
    <source>
        <dbReference type="EMBL" id="CUM91860.1"/>
    </source>
</evidence>
<evidence type="ECO:0000259" key="1">
    <source>
        <dbReference type="Pfam" id="PF04230"/>
    </source>
</evidence>
<keyword evidence="2" id="KW-0808">Transferase</keyword>
<protein>
    <submittedName>
        <fullName evidence="2">Polysaccharide pyruvyl transferase</fullName>
    </submittedName>
</protein>
<accession>A0A173SNQ2</accession>
<dbReference type="EMBL" id="CYXP01000002">
    <property type="protein sequence ID" value="CUM91860.1"/>
    <property type="molecule type" value="Genomic_DNA"/>
</dbReference>
<feature type="domain" description="Polysaccharide pyruvyl transferase" evidence="1">
    <location>
        <begin position="15"/>
        <end position="313"/>
    </location>
</feature>
<organism evidence="2 3">
    <name type="scientific">Parabacteroides distasonis</name>
    <dbReference type="NCBI Taxonomy" id="823"/>
    <lineage>
        <taxon>Bacteria</taxon>
        <taxon>Pseudomonadati</taxon>
        <taxon>Bacteroidota</taxon>
        <taxon>Bacteroidia</taxon>
        <taxon>Bacteroidales</taxon>
        <taxon>Tannerellaceae</taxon>
        <taxon>Parabacteroides</taxon>
    </lineage>
</organism>
<evidence type="ECO:0000313" key="3">
    <source>
        <dbReference type="Proteomes" id="UP000095591"/>
    </source>
</evidence>
<dbReference type="AlphaFoldDB" id="A0A173SNQ2"/>
<dbReference type="InterPro" id="IPR007345">
    <property type="entry name" value="Polysacch_pyruvyl_Trfase"/>
</dbReference>
<dbReference type="GO" id="GO:0016740">
    <property type="term" value="F:transferase activity"/>
    <property type="evidence" value="ECO:0007669"/>
    <property type="project" value="UniProtKB-KW"/>
</dbReference>
<gene>
    <name evidence="2" type="ORF">ERS852429_01100</name>
</gene>